<accession>A0AC34RN92</accession>
<dbReference type="Proteomes" id="UP000887576">
    <property type="component" value="Unplaced"/>
</dbReference>
<evidence type="ECO:0000313" key="1">
    <source>
        <dbReference type="Proteomes" id="UP000887576"/>
    </source>
</evidence>
<reference evidence="2" key="1">
    <citation type="submission" date="2022-11" db="UniProtKB">
        <authorList>
            <consortium name="WormBaseParasite"/>
        </authorList>
    </citation>
    <scope>IDENTIFICATION</scope>
</reference>
<evidence type="ECO:0000313" key="2">
    <source>
        <dbReference type="WBParaSite" id="JU765_v2.g8482.t1"/>
    </source>
</evidence>
<sequence>MINYYWKPRNFGYDYEVASNLADLELGIASLLYPLVFAFTHPEINKKYFRIFRRISRKNSRSKISPSVKSTIGDRQLILTNEQEAHVHFEQLHNQWK</sequence>
<organism evidence="1 2">
    <name type="scientific">Panagrolaimus sp. JU765</name>
    <dbReference type="NCBI Taxonomy" id="591449"/>
    <lineage>
        <taxon>Eukaryota</taxon>
        <taxon>Metazoa</taxon>
        <taxon>Ecdysozoa</taxon>
        <taxon>Nematoda</taxon>
        <taxon>Chromadorea</taxon>
        <taxon>Rhabditida</taxon>
        <taxon>Tylenchina</taxon>
        <taxon>Panagrolaimomorpha</taxon>
        <taxon>Panagrolaimoidea</taxon>
        <taxon>Panagrolaimidae</taxon>
        <taxon>Panagrolaimus</taxon>
    </lineage>
</organism>
<protein>
    <submittedName>
        <fullName evidence="2">Uncharacterized protein</fullName>
    </submittedName>
</protein>
<proteinExistence type="predicted"/>
<dbReference type="WBParaSite" id="JU765_v2.g8482.t1">
    <property type="protein sequence ID" value="JU765_v2.g8482.t1"/>
    <property type="gene ID" value="JU765_v2.g8482"/>
</dbReference>
<name>A0AC34RN92_9BILA</name>